<feature type="compositionally biased region" description="Low complexity" evidence="1">
    <location>
        <begin position="38"/>
        <end position="56"/>
    </location>
</feature>
<evidence type="ECO:0000313" key="3">
    <source>
        <dbReference type="Proteomes" id="UP000757604"/>
    </source>
</evidence>
<evidence type="ECO:0000313" key="2">
    <source>
        <dbReference type="EMBL" id="MBW9064659.1"/>
    </source>
</evidence>
<dbReference type="EMBL" id="JAEUAO010000003">
    <property type="protein sequence ID" value="MBW9064659.1"/>
    <property type="molecule type" value="Genomic_DNA"/>
</dbReference>
<comment type="caution">
    <text evidence="2">The sequence shown here is derived from an EMBL/GenBank/DDBJ whole genome shotgun (WGS) entry which is preliminary data.</text>
</comment>
<organism evidence="2 3">
    <name type="scientific">Rhizobium herbae</name>
    <dbReference type="NCBI Taxonomy" id="508661"/>
    <lineage>
        <taxon>Bacteria</taxon>
        <taxon>Pseudomonadati</taxon>
        <taxon>Pseudomonadota</taxon>
        <taxon>Alphaproteobacteria</taxon>
        <taxon>Hyphomicrobiales</taxon>
        <taxon>Rhizobiaceae</taxon>
        <taxon>Rhizobium/Agrobacterium group</taxon>
        <taxon>Rhizobium</taxon>
    </lineage>
</organism>
<keyword evidence="3" id="KW-1185">Reference proteome</keyword>
<evidence type="ECO:0000256" key="1">
    <source>
        <dbReference type="SAM" id="MobiDB-lite"/>
    </source>
</evidence>
<dbReference type="RefSeq" id="WP_220372632.1">
    <property type="nucleotide sequence ID" value="NZ_JAEUAO010000003.1"/>
</dbReference>
<reference evidence="2 3" key="1">
    <citation type="journal article" date="2021" name="MBio">
        <title>Poor Competitiveness of Bradyrhizobium in Pigeon Pea Root Colonization in Indian Soils.</title>
        <authorList>
            <person name="Chalasani D."/>
            <person name="Basu A."/>
            <person name="Pullabhotla S.V.S.R.N."/>
            <person name="Jorrin B."/>
            <person name="Neal A.L."/>
            <person name="Poole P.S."/>
            <person name="Podile A.R."/>
            <person name="Tkacz A."/>
        </authorList>
    </citation>
    <scope>NUCLEOTIDE SEQUENCE [LARGE SCALE GENOMIC DNA]</scope>
    <source>
        <strain evidence="2 3">HU44</strain>
    </source>
</reference>
<proteinExistence type="predicted"/>
<dbReference type="NCBIfam" id="NF038168">
    <property type="entry name" value="phazolicin_TOMM"/>
    <property type="match status" value="1"/>
</dbReference>
<sequence length="56" mass="5557">MASQILNPPQFGTEIEFIDAGETPTQTAAATCSRCDSSSRCGASGKSSGSASSVSA</sequence>
<protein>
    <submittedName>
        <fullName evidence="2">Phazolicin family TOMM bacteriocin</fullName>
    </submittedName>
</protein>
<dbReference type="Proteomes" id="UP000757604">
    <property type="component" value="Unassembled WGS sequence"/>
</dbReference>
<feature type="region of interest" description="Disordered" evidence="1">
    <location>
        <begin position="35"/>
        <end position="56"/>
    </location>
</feature>
<gene>
    <name evidence="2" type="ORF">JNB71_15170</name>
</gene>
<accession>A0ABS7HBL7</accession>
<name>A0ABS7HBL7_9HYPH</name>